<proteinExistence type="predicted"/>
<gene>
    <name evidence="2" type="ORF">FXV77_05720</name>
</gene>
<keyword evidence="1" id="KW-0472">Membrane</keyword>
<comment type="caution">
    <text evidence="2">The sequence shown here is derived from an EMBL/GenBank/DDBJ whole genome shotgun (WGS) entry which is preliminary data.</text>
</comment>
<feature type="transmembrane region" description="Helical" evidence="1">
    <location>
        <begin position="65"/>
        <end position="90"/>
    </location>
</feature>
<keyword evidence="1" id="KW-0812">Transmembrane</keyword>
<accession>A0A5D4HB00</accession>
<evidence type="ECO:0000313" key="2">
    <source>
        <dbReference type="EMBL" id="TYR37502.1"/>
    </source>
</evidence>
<name>A0A5D4HB00_9SPHI</name>
<feature type="transmembrane region" description="Helical" evidence="1">
    <location>
        <begin position="7"/>
        <end position="24"/>
    </location>
</feature>
<evidence type="ECO:0000256" key="1">
    <source>
        <dbReference type="SAM" id="Phobius"/>
    </source>
</evidence>
<dbReference type="EMBL" id="VTAV01000002">
    <property type="protein sequence ID" value="TYR37502.1"/>
    <property type="molecule type" value="Genomic_DNA"/>
</dbReference>
<organism evidence="2 3">
    <name type="scientific">Sphingobacterium phlebotomi</name>
    <dbReference type="NCBI Taxonomy" id="2605433"/>
    <lineage>
        <taxon>Bacteria</taxon>
        <taxon>Pseudomonadati</taxon>
        <taxon>Bacteroidota</taxon>
        <taxon>Sphingobacteriia</taxon>
        <taxon>Sphingobacteriales</taxon>
        <taxon>Sphingobacteriaceae</taxon>
        <taxon>Sphingobacterium</taxon>
    </lineage>
</organism>
<keyword evidence="3" id="KW-1185">Reference proteome</keyword>
<evidence type="ECO:0000313" key="3">
    <source>
        <dbReference type="Proteomes" id="UP000322362"/>
    </source>
</evidence>
<sequence>MKSGQKSVILFTICAFLFILHQYLQKIAGISLPLVDSYLDPLLCMPILLHLIVWERKLFHRRTEYTLSLSHIVGYILLVSILCEIVFPLWNEKMTADP</sequence>
<keyword evidence="1" id="KW-1133">Transmembrane helix</keyword>
<reference evidence="2 3" key="1">
    <citation type="submission" date="2019-08" db="EMBL/GenBank/DDBJ databases">
        <title>Phlebobacter frassis gen. nov. sp. nov., a new member of family Sphingobacteriaceae isolated from sand fly rearing media.</title>
        <authorList>
            <person name="Kakumanu M.L."/>
            <person name="Marayati B.F."/>
            <person name="Wada-Katsumata A."/>
            <person name="Wasserberg G."/>
            <person name="Schal C."/>
            <person name="Apperson C.S."/>
            <person name="Ponnusamy L."/>
        </authorList>
    </citation>
    <scope>NUCLEOTIDE SEQUENCE [LARGE SCALE GENOMIC DNA]</scope>
    <source>
        <strain evidence="2 3">SSI9</strain>
    </source>
</reference>
<dbReference type="Proteomes" id="UP000322362">
    <property type="component" value="Unassembled WGS sequence"/>
</dbReference>
<dbReference type="AlphaFoldDB" id="A0A5D4HB00"/>
<feature type="transmembrane region" description="Helical" evidence="1">
    <location>
        <begin position="30"/>
        <end position="53"/>
    </location>
</feature>
<dbReference type="RefSeq" id="WP_148918241.1">
    <property type="nucleotide sequence ID" value="NZ_VTAV01000002.1"/>
</dbReference>
<protein>
    <submittedName>
        <fullName evidence="2">Uncharacterized protein</fullName>
    </submittedName>
</protein>